<reference evidence="3" key="1">
    <citation type="submission" date="2019-10" db="EMBL/GenBank/DDBJ databases">
        <title>Description of Paenibacillus glebae sp. nov.</title>
        <authorList>
            <person name="Carlier A."/>
            <person name="Qi S."/>
        </authorList>
    </citation>
    <scope>NUCLEOTIDE SEQUENCE</scope>
    <source>
        <strain evidence="3">LMG 31456</strain>
    </source>
</reference>
<dbReference type="EMBL" id="WHOD01000049">
    <property type="protein sequence ID" value="NOU93506.1"/>
    <property type="molecule type" value="Genomic_DNA"/>
</dbReference>
<feature type="transmembrane region" description="Helical" evidence="2">
    <location>
        <begin position="161"/>
        <end position="181"/>
    </location>
</feature>
<accession>A0A972GMH3</accession>
<gene>
    <name evidence="3" type="ORF">GC093_09780</name>
</gene>
<evidence type="ECO:0000313" key="3">
    <source>
        <dbReference type="EMBL" id="NOU93506.1"/>
    </source>
</evidence>
<evidence type="ECO:0000256" key="1">
    <source>
        <dbReference type="SAM" id="MobiDB-lite"/>
    </source>
</evidence>
<dbReference type="Proteomes" id="UP000641588">
    <property type="component" value="Unassembled WGS sequence"/>
</dbReference>
<organism evidence="3 4">
    <name type="scientific">Paenibacillus foliorum</name>
    <dbReference type="NCBI Taxonomy" id="2654974"/>
    <lineage>
        <taxon>Bacteria</taxon>
        <taxon>Bacillati</taxon>
        <taxon>Bacillota</taxon>
        <taxon>Bacilli</taxon>
        <taxon>Bacillales</taxon>
        <taxon>Paenibacillaceae</taxon>
        <taxon>Paenibacillus</taxon>
    </lineage>
</organism>
<feature type="compositionally biased region" description="Low complexity" evidence="1">
    <location>
        <begin position="77"/>
        <end position="111"/>
    </location>
</feature>
<evidence type="ECO:0000256" key="2">
    <source>
        <dbReference type="SAM" id="Phobius"/>
    </source>
</evidence>
<keyword evidence="2" id="KW-0812">Transmembrane</keyword>
<keyword evidence="2" id="KW-1133">Transmembrane helix</keyword>
<keyword evidence="4" id="KW-1185">Reference proteome</keyword>
<feature type="region of interest" description="Disordered" evidence="1">
    <location>
        <begin position="74"/>
        <end position="114"/>
    </location>
</feature>
<keyword evidence="2" id="KW-0472">Membrane</keyword>
<proteinExistence type="predicted"/>
<evidence type="ECO:0000313" key="4">
    <source>
        <dbReference type="Proteomes" id="UP000641588"/>
    </source>
</evidence>
<sequence>MSTFIAGRSTDACGNRSVETFTSNEGTSIFTSGVSSEMEGDFTFRSGTTAFSADGRGGRAASCAAGGDAGVGGAAGGADDAGTEVTDAGAGATGDDGTDAGDAAAGAEETGAGAGGAGLDAGVDTFSTMLVIEFKSPASTSRGYTLSKISARTNTIPKLRYLIIPFVLVNLLASMLGYTSFPVIRGS</sequence>
<dbReference type="AlphaFoldDB" id="A0A972GMH3"/>
<comment type="caution">
    <text evidence="3">The sequence shown here is derived from an EMBL/GenBank/DDBJ whole genome shotgun (WGS) entry which is preliminary data.</text>
</comment>
<name>A0A972GMH3_9BACL</name>
<protein>
    <submittedName>
        <fullName evidence="3">Uncharacterized protein</fullName>
    </submittedName>
</protein>